<evidence type="ECO:0000256" key="2">
    <source>
        <dbReference type="SAM" id="Phobius"/>
    </source>
</evidence>
<sequence length="295" mass="34748">MNDKDRELEKKLGTMEKPSLHPEKKEAIHQLLMKVNNKYKRKKRSRSIMKRFVAGLTGVAAIVLLVFFIMTSSNEKPLDHTIEEPIPDETVTIENPETDKEQNEITDNEKDEISDQEKDVKKEPDKATSNPFEKYQVFSDYMLEHPGYLSEARTFYKIENTNYFLAYGHQAHAVNRYELFEVKDNTVTLIRSVVDDADFERIESIVHLDNWKELMIDYLLKEVKPTEEIFFSFDNPQSETEVTIEDQSYMLFPINVTKDKIYFFKEGEGLWVKLYKDEATINMYGEEQKAIRIQE</sequence>
<dbReference type="Proteomes" id="UP000180057">
    <property type="component" value="Unassembled WGS sequence"/>
</dbReference>
<organism evidence="3 4">
    <name type="scientific">Anaerobacillus alkalidiazotrophicus</name>
    <dbReference type="NCBI Taxonomy" id="472963"/>
    <lineage>
        <taxon>Bacteria</taxon>
        <taxon>Bacillati</taxon>
        <taxon>Bacillota</taxon>
        <taxon>Bacilli</taxon>
        <taxon>Bacillales</taxon>
        <taxon>Bacillaceae</taxon>
        <taxon>Anaerobacillus</taxon>
    </lineage>
</organism>
<protein>
    <recommendedName>
        <fullName evidence="5">DUF4367 domain-containing protein</fullName>
    </recommendedName>
</protein>
<keyword evidence="2" id="KW-0472">Membrane</keyword>
<reference evidence="3 4" key="1">
    <citation type="submission" date="2016-10" db="EMBL/GenBank/DDBJ databases">
        <title>Draft genome sequences of four alkaliphilic bacteria belonging to the Anaerobacillus genus.</title>
        <authorList>
            <person name="Bassil N.M."/>
            <person name="Lloyd J.R."/>
        </authorList>
    </citation>
    <scope>NUCLEOTIDE SEQUENCE [LARGE SCALE GENOMIC DNA]</scope>
    <source>
        <strain evidence="3 4">DSM 22531</strain>
    </source>
</reference>
<keyword evidence="2" id="KW-1133">Transmembrane helix</keyword>
<feature type="transmembrane region" description="Helical" evidence="2">
    <location>
        <begin position="48"/>
        <end position="70"/>
    </location>
</feature>
<feature type="region of interest" description="Disordered" evidence="1">
    <location>
        <begin position="1"/>
        <end position="20"/>
    </location>
</feature>
<dbReference type="RefSeq" id="WP_071388782.1">
    <property type="nucleotide sequence ID" value="NZ_MLQS01000001.1"/>
</dbReference>
<proteinExistence type="predicted"/>
<feature type="compositionally biased region" description="Basic and acidic residues" evidence="1">
    <location>
        <begin position="97"/>
        <end position="126"/>
    </location>
</feature>
<keyword evidence="4" id="KW-1185">Reference proteome</keyword>
<gene>
    <name evidence="3" type="ORF">BKP45_06015</name>
</gene>
<evidence type="ECO:0000313" key="4">
    <source>
        <dbReference type="Proteomes" id="UP000180057"/>
    </source>
</evidence>
<evidence type="ECO:0000256" key="1">
    <source>
        <dbReference type="SAM" id="MobiDB-lite"/>
    </source>
</evidence>
<evidence type="ECO:0000313" key="3">
    <source>
        <dbReference type="EMBL" id="OIJ22221.1"/>
    </source>
</evidence>
<dbReference type="EMBL" id="MLQS01000001">
    <property type="protein sequence ID" value="OIJ22221.1"/>
    <property type="molecule type" value="Genomic_DNA"/>
</dbReference>
<keyword evidence="2" id="KW-0812">Transmembrane</keyword>
<comment type="caution">
    <text evidence="3">The sequence shown here is derived from an EMBL/GenBank/DDBJ whole genome shotgun (WGS) entry which is preliminary data.</text>
</comment>
<evidence type="ECO:0008006" key="5">
    <source>
        <dbReference type="Google" id="ProtNLM"/>
    </source>
</evidence>
<name>A0A1S2MBX0_9BACI</name>
<dbReference type="OrthoDB" id="2889508at2"/>
<dbReference type="AlphaFoldDB" id="A0A1S2MBX0"/>
<accession>A0A1S2MBX0</accession>
<feature type="region of interest" description="Disordered" evidence="1">
    <location>
        <begin position="79"/>
        <end position="128"/>
    </location>
</feature>